<comment type="similarity">
    <text evidence="1">Belongs to the GTP cyclohydrolase I type 2/NIF3 family.</text>
</comment>
<evidence type="ECO:0000256" key="1">
    <source>
        <dbReference type="ARBA" id="ARBA00006964"/>
    </source>
</evidence>
<reference evidence="3" key="3">
    <citation type="submission" date="2010-09" db="EMBL/GenBank/DDBJ databases">
        <title>Annotation of Gaeumannomyces graminis var. tritici R3-111a-1.</title>
        <authorList>
            <consortium name="The Broad Institute Genome Sequencing Platform"/>
            <person name="Ma L.-J."/>
            <person name="Dead R."/>
            <person name="Young S.K."/>
            <person name="Zeng Q."/>
            <person name="Gargeya S."/>
            <person name="Fitzgerald M."/>
            <person name="Haas B."/>
            <person name="Abouelleil A."/>
            <person name="Alvarado L."/>
            <person name="Arachchi H.M."/>
            <person name="Berlin A."/>
            <person name="Brown A."/>
            <person name="Chapman S.B."/>
            <person name="Chen Z."/>
            <person name="Dunbar C."/>
            <person name="Freedman E."/>
            <person name="Gearin G."/>
            <person name="Gellesch M."/>
            <person name="Goldberg J."/>
            <person name="Griggs A."/>
            <person name="Gujja S."/>
            <person name="Heiman D."/>
            <person name="Howarth C."/>
            <person name="Larson L."/>
            <person name="Lui A."/>
            <person name="MacDonald P.J.P."/>
            <person name="Mehta T."/>
            <person name="Montmayeur A."/>
            <person name="Murphy C."/>
            <person name="Neiman D."/>
            <person name="Pearson M."/>
            <person name="Priest M."/>
            <person name="Roberts A."/>
            <person name="Saif S."/>
            <person name="Shea T."/>
            <person name="Shenoy N."/>
            <person name="Sisk P."/>
            <person name="Stolte C."/>
            <person name="Sykes S."/>
            <person name="Yandava C."/>
            <person name="Wortman J."/>
            <person name="Nusbaum C."/>
            <person name="Birren B."/>
        </authorList>
    </citation>
    <scope>NUCLEOTIDE SEQUENCE</scope>
    <source>
        <strain evidence="3">R3-111a-1</strain>
    </source>
</reference>
<reference evidence="4" key="4">
    <citation type="journal article" date="2015" name="G3 (Bethesda)">
        <title>Genome sequences of three phytopathogenic species of the Magnaporthaceae family of fungi.</title>
        <authorList>
            <person name="Okagaki L.H."/>
            <person name="Nunes C.C."/>
            <person name="Sailsbery J."/>
            <person name="Clay B."/>
            <person name="Brown D."/>
            <person name="John T."/>
            <person name="Oh Y."/>
            <person name="Young N."/>
            <person name="Fitzgerald M."/>
            <person name="Haas B.J."/>
            <person name="Zeng Q."/>
            <person name="Young S."/>
            <person name="Adiconis X."/>
            <person name="Fan L."/>
            <person name="Levin J.Z."/>
            <person name="Mitchell T.K."/>
            <person name="Okubara P.A."/>
            <person name="Farman M.L."/>
            <person name="Kohn L.M."/>
            <person name="Birren B."/>
            <person name="Ma L.-J."/>
            <person name="Dean R.A."/>
        </authorList>
    </citation>
    <scope>NUCLEOTIDE SEQUENCE</scope>
    <source>
        <strain evidence="4">R3-111a-1</strain>
    </source>
</reference>
<dbReference type="EMBL" id="GL385397">
    <property type="protein sequence ID" value="EJT75522.1"/>
    <property type="molecule type" value="Genomic_DNA"/>
</dbReference>
<feature type="binding site" evidence="2">
    <location>
        <position position="116"/>
    </location>
    <ligand>
        <name>a divalent metal cation</name>
        <dbReference type="ChEBI" id="CHEBI:60240"/>
        <label>1</label>
    </ligand>
</feature>
<proteinExistence type="inferred from homology"/>
<dbReference type="OrthoDB" id="3345469at2759"/>
<dbReference type="GO" id="GO:0046872">
    <property type="term" value="F:metal ion binding"/>
    <property type="evidence" value="ECO:0007669"/>
    <property type="project" value="UniProtKB-KW"/>
</dbReference>
<keyword evidence="5" id="KW-1185">Reference proteome</keyword>
<dbReference type="EnsemblFungi" id="EJT75522">
    <property type="protein sequence ID" value="EJT75522"/>
    <property type="gene ID" value="GGTG_05455"/>
</dbReference>
<keyword evidence="2" id="KW-0479">Metal-binding</keyword>
<sequence>MAARPHPFTQAVVSAMRSLYPEEIADRAWDNVGLLLENFAPADPASAPSPLVLLTNDVTPNVVEEAIAKRATVIVSYHPPIFRGLKSITLDDPQQRFLLRLVQNNIAVYSPHTAVDAAPGGLNDWLADAVTSWAGVASTRARYVSVAAPRPASHRYESPTERAARLAAVRVASVAVCAGSGADVLHGADADVVVTGEMSHHAALRLTMLGRYVVTVFHSNSERAFLREVMRGKLAEALGGLYAGPPAEVAVSEVDADPFEIWDVETLV</sequence>
<dbReference type="Gene3D" id="3.40.1390.30">
    <property type="entry name" value="NIF3 (NGG1p interacting factor 3)-like"/>
    <property type="match status" value="1"/>
</dbReference>
<dbReference type="AlphaFoldDB" id="J3NVZ2"/>
<dbReference type="STRING" id="644352.J3NVZ2"/>
<evidence type="ECO:0000313" key="5">
    <source>
        <dbReference type="Proteomes" id="UP000006039"/>
    </source>
</evidence>
<reference evidence="5" key="1">
    <citation type="submission" date="2010-07" db="EMBL/GenBank/DDBJ databases">
        <title>The genome sequence of Gaeumannomyces graminis var. tritici strain R3-111a-1.</title>
        <authorList>
            <consortium name="The Broad Institute Genome Sequencing Platform"/>
            <person name="Ma L.-J."/>
            <person name="Dead R."/>
            <person name="Young S."/>
            <person name="Zeng Q."/>
            <person name="Koehrsen M."/>
            <person name="Alvarado L."/>
            <person name="Berlin A."/>
            <person name="Chapman S.B."/>
            <person name="Chen Z."/>
            <person name="Freedman E."/>
            <person name="Gellesch M."/>
            <person name="Goldberg J."/>
            <person name="Griggs A."/>
            <person name="Gujja S."/>
            <person name="Heilman E.R."/>
            <person name="Heiman D."/>
            <person name="Hepburn T."/>
            <person name="Howarth C."/>
            <person name="Jen D."/>
            <person name="Larson L."/>
            <person name="Mehta T."/>
            <person name="Neiman D."/>
            <person name="Pearson M."/>
            <person name="Roberts A."/>
            <person name="Saif S."/>
            <person name="Shea T."/>
            <person name="Shenoy N."/>
            <person name="Sisk P."/>
            <person name="Stolte C."/>
            <person name="Sykes S."/>
            <person name="Walk T."/>
            <person name="White J."/>
            <person name="Yandava C."/>
            <person name="Haas B."/>
            <person name="Nusbaum C."/>
            <person name="Birren B."/>
        </authorList>
    </citation>
    <scope>NUCLEOTIDE SEQUENCE [LARGE SCALE GENOMIC DNA]</scope>
    <source>
        <strain evidence="5">R3-111a-1</strain>
    </source>
</reference>
<dbReference type="InterPro" id="IPR002678">
    <property type="entry name" value="DUF34/NIF3"/>
</dbReference>
<feature type="binding site" evidence="2">
    <location>
        <position position="222"/>
    </location>
    <ligand>
        <name>a divalent metal cation</name>
        <dbReference type="ChEBI" id="CHEBI:60240"/>
        <label>1</label>
    </ligand>
</feature>
<accession>J3NVZ2</accession>
<reference evidence="3" key="2">
    <citation type="submission" date="2010-07" db="EMBL/GenBank/DDBJ databases">
        <authorList>
            <consortium name="The Broad Institute Genome Sequencing Platform"/>
            <consortium name="Broad Institute Genome Sequencing Center for Infectious Disease"/>
            <person name="Ma L.-J."/>
            <person name="Dead R."/>
            <person name="Young S."/>
            <person name="Zeng Q."/>
            <person name="Koehrsen M."/>
            <person name="Alvarado L."/>
            <person name="Berlin A."/>
            <person name="Chapman S.B."/>
            <person name="Chen Z."/>
            <person name="Freedman E."/>
            <person name="Gellesch M."/>
            <person name="Goldberg J."/>
            <person name="Griggs A."/>
            <person name="Gujja S."/>
            <person name="Heilman E.R."/>
            <person name="Heiman D."/>
            <person name="Hepburn T."/>
            <person name="Howarth C."/>
            <person name="Jen D."/>
            <person name="Larson L."/>
            <person name="Mehta T."/>
            <person name="Neiman D."/>
            <person name="Pearson M."/>
            <person name="Roberts A."/>
            <person name="Saif S."/>
            <person name="Shea T."/>
            <person name="Shenoy N."/>
            <person name="Sisk P."/>
            <person name="Stolte C."/>
            <person name="Sykes S."/>
            <person name="Walk T."/>
            <person name="White J."/>
            <person name="Yandava C."/>
            <person name="Haas B."/>
            <person name="Nusbaum C."/>
            <person name="Birren B."/>
        </authorList>
    </citation>
    <scope>NUCLEOTIDE SEQUENCE</scope>
    <source>
        <strain evidence="3">R3-111a-1</strain>
    </source>
</reference>
<evidence type="ECO:0000313" key="4">
    <source>
        <dbReference type="EnsemblFungi" id="EJT75522"/>
    </source>
</evidence>
<name>J3NVZ2_GAET3</name>
<dbReference type="InterPro" id="IPR036069">
    <property type="entry name" value="DUF34/NIF3_sf"/>
</dbReference>
<dbReference type="Proteomes" id="UP000006039">
    <property type="component" value="Unassembled WGS sequence"/>
</dbReference>
<organism evidence="3">
    <name type="scientific">Gaeumannomyces tritici (strain R3-111a-1)</name>
    <name type="common">Wheat and barley take-all root rot fungus</name>
    <name type="synonym">Gaeumannomyces graminis var. tritici</name>
    <dbReference type="NCBI Taxonomy" id="644352"/>
    <lineage>
        <taxon>Eukaryota</taxon>
        <taxon>Fungi</taxon>
        <taxon>Dikarya</taxon>
        <taxon>Ascomycota</taxon>
        <taxon>Pezizomycotina</taxon>
        <taxon>Sordariomycetes</taxon>
        <taxon>Sordariomycetidae</taxon>
        <taxon>Magnaporthales</taxon>
        <taxon>Magnaporthaceae</taxon>
        <taxon>Gaeumannomyces</taxon>
    </lineage>
</organism>
<dbReference type="NCBIfam" id="TIGR00486">
    <property type="entry name" value="YbgI_SA1388"/>
    <property type="match status" value="1"/>
</dbReference>
<feature type="binding site" evidence="2">
    <location>
        <position position="78"/>
    </location>
    <ligand>
        <name>a divalent metal cation</name>
        <dbReference type="ChEBI" id="CHEBI:60240"/>
        <label>1</label>
    </ligand>
</feature>
<protein>
    <submittedName>
        <fullName evidence="3 4">Uncharacterized protein</fullName>
    </submittedName>
</protein>
<dbReference type="Pfam" id="PF01784">
    <property type="entry name" value="DUF34_NIF3"/>
    <property type="match status" value="1"/>
</dbReference>
<dbReference type="SUPFAM" id="SSF102705">
    <property type="entry name" value="NIF3 (NGG1p interacting factor 3)-like"/>
    <property type="match status" value="1"/>
</dbReference>
<dbReference type="VEuPathDB" id="FungiDB:GGTG_05455"/>
<dbReference type="PANTHER" id="PTHR13799">
    <property type="entry name" value="NGG1 INTERACTING FACTOR 3"/>
    <property type="match status" value="1"/>
</dbReference>
<dbReference type="GO" id="GO:0005739">
    <property type="term" value="C:mitochondrion"/>
    <property type="evidence" value="ECO:0007669"/>
    <property type="project" value="EnsemblFungi"/>
</dbReference>
<dbReference type="FunCoup" id="J3NVZ2">
    <property type="interactions" value="628"/>
</dbReference>
<dbReference type="RefSeq" id="XP_009221522.1">
    <property type="nucleotide sequence ID" value="XM_009223258.1"/>
</dbReference>
<dbReference type="HOGENOM" id="CLU_037423_0_1_1"/>
<reference evidence="4" key="5">
    <citation type="submission" date="2018-04" db="UniProtKB">
        <authorList>
            <consortium name="EnsemblFungi"/>
        </authorList>
    </citation>
    <scope>IDENTIFICATION</scope>
    <source>
        <strain evidence="4">R3-111a-1</strain>
    </source>
</reference>
<gene>
    <name evidence="4" type="primary">20345913</name>
    <name evidence="3" type="ORF">GGTG_05455</name>
</gene>
<feature type="binding site" evidence="2">
    <location>
        <position position="218"/>
    </location>
    <ligand>
        <name>a divalent metal cation</name>
        <dbReference type="ChEBI" id="CHEBI:60240"/>
        <label>1</label>
    </ligand>
</feature>
<dbReference type="PANTHER" id="PTHR13799:SF13">
    <property type="entry name" value="NIF3-LIKE PROTEIN 1"/>
    <property type="match status" value="1"/>
</dbReference>
<dbReference type="FunFam" id="3.40.1390.30:FF:000001">
    <property type="entry name" value="GTP cyclohydrolase 1 type 2"/>
    <property type="match status" value="1"/>
</dbReference>
<dbReference type="GeneID" id="20345913"/>
<dbReference type="eggNOG" id="KOG4131">
    <property type="taxonomic scope" value="Eukaryota"/>
</dbReference>
<evidence type="ECO:0000313" key="3">
    <source>
        <dbReference type="EMBL" id="EJT75522.1"/>
    </source>
</evidence>
<evidence type="ECO:0000256" key="2">
    <source>
        <dbReference type="PIRSR" id="PIRSR602678-1"/>
    </source>
</evidence>